<name>A0AAD5RDV0_PARTN</name>
<feature type="non-terminal residue" evidence="1">
    <location>
        <position position="1"/>
    </location>
</feature>
<comment type="caution">
    <text evidence="1">The sequence shown here is derived from an EMBL/GenBank/DDBJ whole genome shotgun (WGS) entry which is preliminary data.</text>
</comment>
<dbReference type="Proteomes" id="UP001196413">
    <property type="component" value="Unassembled WGS sequence"/>
</dbReference>
<gene>
    <name evidence="1" type="ORF">KIN20_037369</name>
</gene>
<dbReference type="EMBL" id="JAHQIW010007476">
    <property type="protein sequence ID" value="KAJ1374638.1"/>
    <property type="molecule type" value="Genomic_DNA"/>
</dbReference>
<evidence type="ECO:0000313" key="1">
    <source>
        <dbReference type="EMBL" id="KAJ1374638.1"/>
    </source>
</evidence>
<dbReference type="AlphaFoldDB" id="A0AAD5RDV0"/>
<proteinExistence type="predicted"/>
<keyword evidence="2" id="KW-1185">Reference proteome</keyword>
<reference evidence="1" key="1">
    <citation type="submission" date="2021-06" db="EMBL/GenBank/DDBJ databases">
        <title>Parelaphostrongylus tenuis whole genome reference sequence.</title>
        <authorList>
            <person name="Garwood T.J."/>
            <person name="Larsen P.A."/>
            <person name="Fountain-Jones N.M."/>
            <person name="Garbe J.R."/>
            <person name="Macchietto M.G."/>
            <person name="Kania S.A."/>
            <person name="Gerhold R.W."/>
            <person name="Richards J.E."/>
            <person name="Wolf T.M."/>
        </authorList>
    </citation>
    <scope>NUCLEOTIDE SEQUENCE</scope>
    <source>
        <strain evidence="1">MNPRO001-30</strain>
        <tissue evidence="1">Meninges</tissue>
    </source>
</reference>
<protein>
    <submittedName>
        <fullName evidence="1">Uncharacterized protein</fullName>
    </submittedName>
</protein>
<evidence type="ECO:0000313" key="2">
    <source>
        <dbReference type="Proteomes" id="UP001196413"/>
    </source>
</evidence>
<accession>A0AAD5RDV0</accession>
<organism evidence="1 2">
    <name type="scientific">Parelaphostrongylus tenuis</name>
    <name type="common">Meningeal worm</name>
    <dbReference type="NCBI Taxonomy" id="148309"/>
    <lineage>
        <taxon>Eukaryota</taxon>
        <taxon>Metazoa</taxon>
        <taxon>Ecdysozoa</taxon>
        <taxon>Nematoda</taxon>
        <taxon>Chromadorea</taxon>
        <taxon>Rhabditida</taxon>
        <taxon>Rhabditina</taxon>
        <taxon>Rhabditomorpha</taxon>
        <taxon>Strongyloidea</taxon>
        <taxon>Metastrongylidae</taxon>
        <taxon>Parelaphostrongylus</taxon>
    </lineage>
</organism>
<sequence>MSIFFLKRDKYCYNHNSLIVVSNTALETALSGYTYTEYSLPPSETNVEIELDVIAEASPLRTAVSGSVSWYSIPCSETEVEPPPILYVGGIRVVDSIECLHRLPSAELRPVDNLDAGLIWT</sequence>